<proteinExistence type="predicted"/>
<dbReference type="EMBL" id="BAAAGU010000075">
    <property type="protein sequence ID" value="GAA0667568.1"/>
    <property type="molecule type" value="Genomic_DNA"/>
</dbReference>
<accession>A0ABP3T3Y8</accession>
<sequence>MATRERRPAKTWSLIGDVKRKPSNYEVTAAKFHYHFRRDPAPFELDPQTPINQWYVKYREGSPFNVDDWEQFRDPHKLTYTDYVALQHGRETYLDLLIDQHEATNAVADLDPAWVDTLRRLYVPARFPLHVLQITGLYVGQMAPSSFITNCSNFQAADEMRRVQRIAYWTKVLSNAHGEDLAATSTARTQWEDDEAWQPLREAAEQLLTAHDWGEAFTALNLALKPAVDTLLNWQFAELARANEDDFLTLLFSDFQLDSKRSQDWTAALVRYALERRPELRDVLTGWLETWQPRATKAVESLAPIFNTAPRPTPADQVVDAMGEQCRAFLDSCGL</sequence>
<evidence type="ECO:0000256" key="4">
    <source>
        <dbReference type="ARBA" id="ARBA00048941"/>
    </source>
</evidence>
<dbReference type="Pfam" id="PF02332">
    <property type="entry name" value="Phenol_Hydrox"/>
    <property type="match status" value="1"/>
</dbReference>
<keyword evidence="6" id="KW-1185">Reference proteome</keyword>
<dbReference type="InterPro" id="IPR012348">
    <property type="entry name" value="RNR-like"/>
</dbReference>
<dbReference type="SUPFAM" id="SSF47240">
    <property type="entry name" value="Ferritin-like"/>
    <property type="match status" value="1"/>
</dbReference>
<comment type="catalytic activity">
    <reaction evidence="4">
        <text>propane + NADH + O2 + H(+) = propan-2-ol + NAD(+) + H2O</text>
        <dbReference type="Rhea" id="RHEA:49992"/>
        <dbReference type="ChEBI" id="CHEBI:15377"/>
        <dbReference type="ChEBI" id="CHEBI:15378"/>
        <dbReference type="ChEBI" id="CHEBI:15379"/>
        <dbReference type="ChEBI" id="CHEBI:17824"/>
        <dbReference type="ChEBI" id="CHEBI:32879"/>
        <dbReference type="ChEBI" id="CHEBI:57540"/>
        <dbReference type="ChEBI" id="CHEBI:57945"/>
        <dbReference type="EC" id="1.14.13.227"/>
    </reaction>
</comment>
<keyword evidence="2" id="KW-0560">Oxidoreductase</keyword>
<dbReference type="InterPro" id="IPR009078">
    <property type="entry name" value="Ferritin-like_SF"/>
</dbReference>
<organism evidence="5 6">
    <name type="scientific">Streptomyces thermocarboxydovorans</name>
    <dbReference type="NCBI Taxonomy" id="59298"/>
    <lineage>
        <taxon>Bacteria</taxon>
        <taxon>Bacillati</taxon>
        <taxon>Actinomycetota</taxon>
        <taxon>Actinomycetes</taxon>
        <taxon>Kitasatosporales</taxon>
        <taxon>Streptomycetaceae</taxon>
        <taxon>Streptomyces</taxon>
    </lineage>
</organism>
<evidence type="ECO:0000256" key="2">
    <source>
        <dbReference type="ARBA" id="ARBA00023002"/>
    </source>
</evidence>
<comment type="caution">
    <text evidence="5">The sequence shown here is derived from an EMBL/GenBank/DDBJ whole genome shotgun (WGS) entry which is preliminary data.</text>
</comment>
<dbReference type="InterPro" id="IPR012078">
    <property type="entry name" value="MP_mOase_hydro"/>
</dbReference>
<reference evidence="6" key="1">
    <citation type="journal article" date="2019" name="Int. J. Syst. Evol. Microbiol.">
        <title>The Global Catalogue of Microorganisms (GCM) 10K type strain sequencing project: providing services to taxonomists for standard genome sequencing and annotation.</title>
        <authorList>
            <consortium name="The Broad Institute Genomics Platform"/>
            <consortium name="The Broad Institute Genome Sequencing Center for Infectious Disease"/>
            <person name="Wu L."/>
            <person name="Ma J."/>
        </authorList>
    </citation>
    <scope>NUCLEOTIDE SEQUENCE [LARGE SCALE GENOMIC DNA]</scope>
    <source>
        <strain evidence="6">JCM 10367</strain>
    </source>
</reference>
<dbReference type="InterPro" id="IPR003430">
    <property type="entry name" value="Phenol_Hydrox"/>
</dbReference>
<evidence type="ECO:0000313" key="6">
    <source>
        <dbReference type="Proteomes" id="UP001500724"/>
    </source>
</evidence>
<dbReference type="EC" id="1.14.13.227" evidence="1"/>
<dbReference type="PIRSF" id="PIRSF000040">
    <property type="entry name" value="MMOH_comp"/>
    <property type="match status" value="1"/>
</dbReference>
<dbReference type="RefSeq" id="WP_344006735.1">
    <property type="nucleotide sequence ID" value="NZ_BAAAGU010000075.1"/>
</dbReference>
<dbReference type="Gene3D" id="1.10.620.20">
    <property type="entry name" value="Ribonucleotide Reductase, subunit A"/>
    <property type="match status" value="1"/>
</dbReference>
<name>A0ABP3T3Y8_9ACTN</name>
<evidence type="ECO:0000256" key="1">
    <source>
        <dbReference type="ARBA" id="ARBA00012710"/>
    </source>
</evidence>
<gene>
    <name evidence="5" type="ORF">GCM10009535_54310</name>
</gene>
<evidence type="ECO:0000256" key="3">
    <source>
        <dbReference type="ARBA" id="ARBA00023033"/>
    </source>
</evidence>
<protein>
    <recommendedName>
        <fullName evidence="1">propane 2-monooxygenase</fullName>
        <ecNumber evidence="1">1.14.13.227</ecNumber>
    </recommendedName>
</protein>
<dbReference type="Proteomes" id="UP001500724">
    <property type="component" value="Unassembled WGS sequence"/>
</dbReference>
<evidence type="ECO:0000313" key="5">
    <source>
        <dbReference type="EMBL" id="GAA0667568.1"/>
    </source>
</evidence>
<keyword evidence="3" id="KW-0503">Monooxygenase</keyword>